<evidence type="ECO:0000313" key="1">
    <source>
        <dbReference type="EMBL" id="KAI3690569.1"/>
    </source>
</evidence>
<dbReference type="Proteomes" id="UP001055811">
    <property type="component" value="Linkage Group LG09"/>
</dbReference>
<proteinExistence type="predicted"/>
<evidence type="ECO:0000313" key="2">
    <source>
        <dbReference type="Proteomes" id="UP001055811"/>
    </source>
</evidence>
<reference evidence="2" key="1">
    <citation type="journal article" date="2022" name="Mol. Ecol. Resour.">
        <title>The genomes of chicory, endive, great burdock and yacon provide insights into Asteraceae palaeo-polyploidization history and plant inulin production.</title>
        <authorList>
            <person name="Fan W."/>
            <person name="Wang S."/>
            <person name="Wang H."/>
            <person name="Wang A."/>
            <person name="Jiang F."/>
            <person name="Liu H."/>
            <person name="Zhao H."/>
            <person name="Xu D."/>
            <person name="Zhang Y."/>
        </authorList>
    </citation>
    <scope>NUCLEOTIDE SEQUENCE [LARGE SCALE GENOMIC DNA]</scope>
    <source>
        <strain evidence="2">cv. Punajuju</strain>
    </source>
</reference>
<name>A0ACB8YXT4_CICIN</name>
<gene>
    <name evidence="1" type="ORF">L2E82_48677</name>
</gene>
<comment type="caution">
    <text evidence="1">The sequence shown here is derived from an EMBL/GenBank/DDBJ whole genome shotgun (WGS) entry which is preliminary data.</text>
</comment>
<accession>A0ACB8YXT4</accession>
<keyword evidence="2" id="KW-1185">Reference proteome</keyword>
<protein>
    <submittedName>
        <fullName evidence="1">Uncharacterized protein</fullName>
    </submittedName>
</protein>
<organism evidence="1 2">
    <name type="scientific">Cichorium intybus</name>
    <name type="common">Chicory</name>
    <dbReference type="NCBI Taxonomy" id="13427"/>
    <lineage>
        <taxon>Eukaryota</taxon>
        <taxon>Viridiplantae</taxon>
        <taxon>Streptophyta</taxon>
        <taxon>Embryophyta</taxon>
        <taxon>Tracheophyta</taxon>
        <taxon>Spermatophyta</taxon>
        <taxon>Magnoliopsida</taxon>
        <taxon>eudicotyledons</taxon>
        <taxon>Gunneridae</taxon>
        <taxon>Pentapetalae</taxon>
        <taxon>asterids</taxon>
        <taxon>campanulids</taxon>
        <taxon>Asterales</taxon>
        <taxon>Asteraceae</taxon>
        <taxon>Cichorioideae</taxon>
        <taxon>Cichorieae</taxon>
        <taxon>Cichoriinae</taxon>
        <taxon>Cichorium</taxon>
    </lineage>
</organism>
<sequence>MHEILEGLTAALENLEVSKFAQPPRANNLNTDRRDGSPMDEIINAVEVALEKLHLAELISLLTKGILVDEGKRGSIMEVGRSLDQKSDLYRTKASTKATTTTDPTTILLRLAAFGGDIEGDPVGTVKPEGVKSREPPGEREVGGAGGEAKGDPVGDKVGEVVEGETTL</sequence>
<reference evidence="1 2" key="2">
    <citation type="journal article" date="2022" name="Mol. Ecol. Resour.">
        <title>The genomes of chicory, endive, great burdock and yacon provide insights into Asteraceae paleo-polyploidization history and plant inulin production.</title>
        <authorList>
            <person name="Fan W."/>
            <person name="Wang S."/>
            <person name="Wang H."/>
            <person name="Wang A."/>
            <person name="Jiang F."/>
            <person name="Liu H."/>
            <person name="Zhao H."/>
            <person name="Xu D."/>
            <person name="Zhang Y."/>
        </authorList>
    </citation>
    <scope>NUCLEOTIDE SEQUENCE [LARGE SCALE GENOMIC DNA]</scope>
    <source>
        <strain evidence="2">cv. Punajuju</strain>
        <tissue evidence="1">Leaves</tissue>
    </source>
</reference>
<dbReference type="EMBL" id="CM042017">
    <property type="protein sequence ID" value="KAI3690569.1"/>
    <property type="molecule type" value="Genomic_DNA"/>
</dbReference>